<name>E3FIG2_STIAD</name>
<dbReference type="Gene3D" id="2.30.40.10">
    <property type="entry name" value="Urease, subunit C, domain 1"/>
    <property type="match status" value="1"/>
</dbReference>
<dbReference type="STRING" id="378806.STAUR_6366"/>
<dbReference type="PANTHER" id="PTHR43794:SF11">
    <property type="entry name" value="AMIDOHYDROLASE-RELATED DOMAIN-CONTAINING PROTEIN"/>
    <property type="match status" value="1"/>
</dbReference>
<dbReference type="InterPro" id="IPR050287">
    <property type="entry name" value="MTA/SAH_deaminase"/>
</dbReference>
<dbReference type="OrthoDB" id="9807210at2"/>
<dbReference type="NCBIfam" id="NF005557">
    <property type="entry name" value="PRK07228.1"/>
    <property type="match status" value="1"/>
</dbReference>
<evidence type="ECO:0000313" key="4">
    <source>
        <dbReference type="Proteomes" id="UP000001351"/>
    </source>
</evidence>
<dbReference type="KEGG" id="sur:STAUR_6366"/>
<dbReference type="EMBL" id="CP002271">
    <property type="protein sequence ID" value="ADO74123.1"/>
    <property type="molecule type" value="Genomic_DNA"/>
</dbReference>
<dbReference type="PANTHER" id="PTHR43794">
    <property type="entry name" value="AMINOHYDROLASE SSNA-RELATED"/>
    <property type="match status" value="1"/>
</dbReference>
<dbReference type="CDD" id="cd01298">
    <property type="entry name" value="ATZ_TRZ_like"/>
    <property type="match status" value="1"/>
</dbReference>
<organism evidence="3 4">
    <name type="scientific">Stigmatella aurantiaca (strain DW4/3-1)</name>
    <dbReference type="NCBI Taxonomy" id="378806"/>
    <lineage>
        <taxon>Bacteria</taxon>
        <taxon>Pseudomonadati</taxon>
        <taxon>Myxococcota</taxon>
        <taxon>Myxococcia</taxon>
        <taxon>Myxococcales</taxon>
        <taxon>Cystobacterineae</taxon>
        <taxon>Archangiaceae</taxon>
        <taxon>Stigmatella</taxon>
    </lineage>
</organism>
<keyword evidence="1" id="KW-0378">Hydrolase</keyword>
<reference evidence="3 4" key="1">
    <citation type="journal article" date="2011" name="Mol. Biol. Evol.">
        <title>Comparative genomic analysis of fruiting body formation in Myxococcales.</title>
        <authorList>
            <person name="Huntley S."/>
            <person name="Hamann N."/>
            <person name="Wegener-Feldbrugge S."/>
            <person name="Treuner-Lange A."/>
            <person name="Kube M."/>
            <person name="Reinhardt R."/>
            <person name="Klages S."/>
            <person name="Muller R."/>
            <person name="Ronning C.M."/>
            <person name="Nierman W.C."/>
            <person name="Sogaard-Andersen L."/>
        </authorList>
    </citation>
    <scope>NUCLEOTIDE SEQUENCE [LARGE SCALE GENOMIC DNA]</scope>
    <source>
        <strain evidence="3 4">DW4/3-1</strain>
    </source>
</reference>
<gene>
    <name evidence="3" type="ordered locus">STAUR_6366</name>
</gene>
<dbReference type="HOGENOM" id="CLU_012358_2_1_7"/>
<dbReference type="Pfam" id="PF01979">
    <property type="entry name" value="Amidohydro_1"/>
    <property type="match status" value="1"/>
</dbReference>
<dbReference type="InterPro" id="IPR006680">
    <property type="entry name" value="Amidohydro-rel"/>
</dbReference>
<sequence>MDLLLTNGTVVTMNREREVLVGADVLIQDGRIARVGRGLKVRSAARRVLDVAGQVVMPGLIHGHLHACQTLFRNHADGMELLDWLRERIWPFEAAHDADSMRASADLTFAELIRSGATAALDMGSVRHYDAVFESARDCGFRLTGGKAMMDAGQGLPAGLRETTEASIAESLSLLARWHGTHGDRLRYAFAPRFVLSCSEPLLRQVARLAREKGVRIHTHASENATECDVVRQRVGQDNVAYFHALGLTGPHVTLAHCVWLTAEEQRLLRETGTVMCHCPSSNLKLASGIAKVPELMDAGVSVCLGADGAPCNNNLDLFVEMRLAALLHKPRVGPLGMPPLRVLEMATLEGARALGLEAEVGSLEEGKRADVTVVDLRGLHVTPVPREVLGALVHAARSTDVSHVIIDGKLVLKEGQLLTLDTAEVAESARRHASRIVEQVSA</sequence>
<accession>E3FIG2</accession>
<evidence type="ECO:0000259" key="2">
    <source>
        <dbReference type="Pfam" id="PF01979"/>
    </source>
</evidence>
<evidence type="ECO:0000313" key="3">
    <source>
        <dbReference type="EMBL" id="ADO74123.1"/>
    </source>
</evidence>
<dbReference type="Proteomes" id="UP000001351">
    <property type="component" value="Chromosome"/>
</dbReference>
<dbReference type="eggNOG" id="COG0402">
    <property type="taxonomic scope" value="Bacteria"/>
</dbReference>
<dbReference type="Gene3D" id="3.20.20.140">
    <property type="entry name" value="Metal-dependent hydrolases"/>
    <property type="match status" value="1"/>
</dbReference>
<evidence type="ECO:0000256" key="1">
    <source>
        <dbReference type="ARBA" id="ARBA00022801"/>
    </source>
</evidence>
<dbReference type="RefSeq" id="WP_013377275.1">
    <property type="nucleotide sequence ID" value="NC_014623.1"/>
</dbReference>
<proteinExistence type="predicted"/>
<dbReference type="InterPro" id="IPR011059">
    <property type="entry name" value="Metal-dep_hydrolase_composite"/>
</dbReference>
<feature type="domain" description="Amidohydrolase-related" evidence="2">
    <location>
        <begin position="55"/>
        <end position="412"/>
    </location>
</feature>
<dbReference type="AlphaFoldDB" id="E3FIG2"/>
<keyword evidence="4" id="KW-1185">Reference proteome</keyword>
<protein>
    <submittedName>
        <fullName evidence="3">Amidohydrolase domain protein</fullName>
    </submittedName>
</protein>
<dbReference type="GO" id="GO:0016810">
    <property type="term" value="F:hydrolase activity, acting on carbon-nitrogen (but not peptide) bonds"/>
    <property type="evidence" value="ECO:0007669"/>
    <property type="project" value="InterPro"/>
</dbReference>
<dbReference type="SUPFAM" id="SSF51556">
    <property type="entry name" value="Metallo-dependent hydrolases"/>
    <property type="match status" value="1"/>
</dbReference>
<dbReference type="SUPFAM" id="SSF51338">
    <property type="entry name" value="Composite domain of metallo-dependent hydrolases"/>
    <property type="match status" value="1"/>
</dbReference>
<dbReference type="InterPro" id="IPR032466">
    <property type="entry name" value="Metal_Hydrolase"/>
</dbReference>